<dbReference type="AlphaFoldDB" id="A0A1G8PMK1"/>
<evidence type="ECO:0000313" key="1">
    <source>
        <dbReference type="EMBL" id="SDI93724.1"/>
    </source>
</evidence>
<dbReference type="EMBL" id="FNEM01000004">
    <property type="protein sequence ID" value="SDI93724.1"/>
    <property type="molecule type" value="Genomic_DNA"/>
</dbReference>
<dbReference type="Gene3D" id="1.20.1590.10">
    <property type="entry name" value="YP_001051499.1 domain like"/>
    <property type="match status" value="1"/>
</dbReference>
<evidence type="ECO:0000313" key="2">
    <source>
        <dbReference type="Proteomes" id="UP000199527"/>
    </source>
</evidence>
<sequence>MSKAPGFFSRIKALSPEGKRLFATALAERMLPNFQLFCAALDNNDHAQLQSSLDLLWESCFSRRLKLSYELQLEKLEAITPEPDDHDMYGVYPAMDAVVAVSTIFIAMQQKIEDDLINVSKLSSSTVTNYIEVVEEPELDGKALDDFIFAHEMMQQEKAIQQQLLEWVESEPGIDDIKEMRRDIRQAAISNIGISLG</sequence>
<dbReference type="Proteomes" id="UP000199527">
    <property type="component" value="Unassembled WGS sequence"/>
</dbReference>
<proteinExistence type="predicted"/>
<dbReference type="InterPro" id="IPR023381">
    <property type="entry name" value="YP001051499.1-like_dom_sf"/>
</dbReference>
<name>A0A1G8PMK1_9GAMM</name>
<dbReference type="RefSeq" id="WP_090363551.1">
    <property type="nucleotide sequence ID" value="NZ_FNEM01000004.1"/>
</dbReference>
<protein>
    <recommendedName>
        <fullName evidence="3">DUF416 family protein</fullName>
    </recommendedName>
</protein>
<accession>A0A1G8PMK1</accession>
<reference evidence="2" key="1">
    <citation type="submission" date="2016-10" db="EMBL/GenBank/DDBJ databases">
        <authorList>
            <person name="Varghese N."/>
            <person name="Submissions S."/>
        </authorList>
    </citation>
    <scope>NUCLEOTIDE SEQUENCE [LARGE SCALE GENOMIC DNA]</scope>
    <source>
        <strain evidence="2">DSM 23317</strain>
    </source>
</reference>
<dbReference type="Pfam" id="PF04222">
    <property type="entry name" value="DUF416"/>
    <property type="match status" value="1"/>
</dbReference>
<gene>
    <name evidence="1" type="ORF">SAMN04488540_10424</name>
</gene>
<dbReference type="InterPro" id="IPR007338">
    <property type="entry name" value="DUF416"/>
</dbReference>
<dbReference type="OrthoDB" id="9204516at2"/>
<organism evidence="1 2">
    <name type="scientific">Ferrimonas sediminum</name>
    <dbReference type="NCBI Taxonomy" id="718193"/>
    <lineage>
        <taxon>Bacteria</taxon>
        <taxon>Pseudomonadati</taxon>
        <taxon>Pseudomonadota</taxon>
        <taxon>Gammaproteobacteria</taxon>
        <taxon>Alteromonadales</taxon>
        <taxon>Ferrimonadaceae</taxon>
        <taxon>Ferrimonas</taxon>
    </lineage>
</organism>
<keyword evidence="2" id="KW-1185">Reference proteome</keyword>
<evidence type="ECO:0008006" key="3">
    <source>
        <dbReference type="Google" id="ProtNLM"/>
    </source>
</evidence>